<proteinExistence type="predicted"/>
<feature type="compositionally biased region" description="Basic and acidic residues" evidence="1">
    <location>
        <begin position="17"/>
        <end position="45"/>
    </location>
</feature>
<name>A0A511HMB2_9BACT</name>
<organism evidence="2 3">
    <name type="scientific">Myxococcus virescens</name>
    <dbReference type="NCBI Taxonomy" id="83456"/>
    <lineage>
        <taxon>Bacteria</taxon>
        <taxon>Pseudomonadati</taxon>
        <taxon>Myxococcota</taxon>
        <taxon>Myxococcia</taxon>
        <taxon>Myxococcales</taxon>
        <taxon>Cystobacterineae</taxon>
        <taxon>Myxococcaceae</taxon>
        <taxon>Myxococcus</taxon>
    </lineage>
</organism>
<dbReference type="EMBL" id="BJVY01000036">
    <property type="protein sequence ID" value="GEL73649.1"/>
    <property type="molecule type" value="Genomic_DNA"/>
</dbReference>
<dbReference type="Proteomes" id="UP000321224">
    <property type="component" value="Unassembled WGS sequence"/>
</dbReference>
<gene>
    <name evidence="2" type="ORF">MVI01_54330</name>
</gene>
<dbReference type="AlphaFoldDB" id="A0A511HMB2"/>
<evidence type="ECO:0000313" key="2">
    <source>
        <dbReference type="EMBL" id="GEL73649.1"/>
    </source>
</evidence>
<sequence>MASEDAEARRTQGAAMTDEKTEKMVEDALERWRNPPPLTEDKKRQARAAEELLELIGDDED</sequence>
<evidence type="ECO:0000313" key="3">
    <source>
        <dbReference type="Proteomes" id="UP000321224"/>
    </source>
</evidence>
<feature type="region of interest" description="Disordered" evidence="1">
    <location>
        <begin position="1"/>
        <end position="45"/>
    </location>
</feature>
<reference evidence="2 3" key="1">
    <citation type="submission" date="2019-07" db="EMBL/GenBank/DDBJ databases">
        <title>Whole genome shotgun sequence of Myxococcus virescens NBRC 100334.</title>
        <authorList>
            <person name="Hosoyama A."/>
            <person name="Uohara A."/>
            <person name="Ohji S."/>
            <person name="Ichikawa N."/>
        </authorList>
    </citation>
    <scope>NUCLEOTIDE SEQUENCE [LARGE SCALE GENOMIC DNA]</scope>
    <source>
        <strain evidence="2 3">NBRC 100334</strain>
    </source>
</reference>
<comment type="caution">
    <text evidence="2">The sequence shown here is derived from an EMBL/GenBank/DDBJ whole genome shotgun (WGS) entry which is preliminary data.</text>
</comment>
<evidence type="ECO:0000256" key="1">
    <source>
        <dbReference type="SAM" id="MobiDB-lite"/>
    </source>
</evidence>
<accession>A0A511HMB2</accession>
<feature type="compositionally biased region" description="Basic and acidic residues" evidence="1">
    <location>
        <begin position="1"/>
        <end position="10"/>
    </location>
</feature>
<protein>
    <submittedName>
        <fullName evidence="2">Uncharacterized protein</fullName>
    </submittedName>
</protein>